<organism evidence="1 2">
    <name type="scientific">Strigamia maritima</name>
    <name type="common">European centipede</name>
    <name type="synonym">Geophilus maritimus</name>
    <dbReference type="NCBI Taxonomy" id="126957"/>
    <lineage>
        <taxon>Eukaryota</taxon>
        <taxon>Metazoa</taxon>
        <taxon>Ecdysozoa</taxon>
        <taxon>Arthropoda</taxon>
        <taxon>Myriapoda</taxon>
        <taxon>Chilopoda</taxon>
        <taxon>Pleurostigmophora</taxon>
        <taxon>Geophilomorpha</taxon>
        <taxon>Linotaeniidae</taxon>
        <taxon>Strigamia</taxon>
    </lineage>
</organism>
<keyword evidence="2" id="KW-1185">Reference proteome</keyword>
<accession>T1JK75</accession>
<protein>
    <submittedName>
        <fullName evidence="1">Uncharacterized protein</fullName>
    </submittedName>
</protein>
<proteinExistence type="predicted"/>
<dbReference type="AlphaFoldDB" id="T1JK75"/>
<dbReference type="Proteomes" id="UP000014500">
    <property type="component" value="Unassembled WGS sequence"/>
</dbReference>
<evidence type="ECO:0000313" key="1">
    <source>
        <dbReference type="EnsemblMetazoa" id="SMAR014255-PA"/>
    </source>
</evidence>
<reference evidence="2" key="1">
    <citation type="submission" date="2011-05" db="EMBL/GenBank/DDBJ databases">
        <authorList>
            <person name="Richards S.R."/>
            <person name="Qu J."/>
            <person name="Jiang H."/>
            <person name="Jhangiani S.N."/>
            <person name="Agravi P."/>
            <person name="Goodspeed R."/>
            <person name="Gross S."/>
            <person name="Mandapat C."/>
            <person name="Jackson L."/>
            <person name="Mathew T."/>
            <person name="Pu L."/>
            <person name="Thornton R."/>
            <person name="Saada N."/>
            <person name="Wilczek-Boney K.B."/>
            <person name="Lee S."/>
            <person name="Kovar C."/>
            <person name="Wu Y."/>
            <person name="Scherer S.E."/>
            <person name="Worley K.C."/>
            <person name="Muzny D.M."/>
            <person name="Gibbs R."/>
        </authorList>
    </citation>
    <scope>NUCLEOTIDE SEQUENCE</scope>
    <source>
        <strain evidence="2">Brora</strain>
    </source>
</reference>
<dbReference type="HOGENOM" id="CLU_2323305_0_0_1"/>
<dbReference type="EMBL" id="JH431912">
    <property type="status" value="NOT_ANNOTATED_CDS"/>
    <property type="molecule type" value="Genomic_DNA"/>
</dbReference>
<dbReference type="EnsemblMetazoa" id="SMAR014255-RA">
    <property type="protein sequence ID" value="SMAR014255-PA"/>
    <property type="gene ID" value="SMAR014255"/>
</dbReference>
<sequence length="99" mass="11482">MCSTELLCHSIERDAKLINLVSGCVLSKLLSVIRHDKNAGLKYFYIKIAIMLQHTDENQHCWCSVLFERLRTTFIGIKDFSFSIFYSLLSFEAVFLQQT</sequence>
<evidence type="ECO:0000313" key="2">
    <source>
        <dbReference type="Proteomes" id="UP000014500"/>
    </source>
</evidence>
<name>T1JK75_STRMM</name>
<reference evidence="1" key="2">
    <citation type="submission" date="2015-02" db="UniProtKB">
        <authorList>
            <consortium name="EnsemblMetazoa"/>
        </authorList>
    </citation>
    <scope>IDENTIFICATION</scope>
</reference>